<keyword evidence="7" id="KW-0547">Nucleotide-binding</keyword>
<dbReference type="CDD" id="cd00082">
    <property type="entry name" value="HisKA"/>
    <property type="match status" value="1"/>
</dbReference>
<reference evidence="16 17" key="1">
    <citation type="submission" date="2020-08" db="EMBL/GenBank/DDBJ databases">
        <title>Above-ground endophytic microbial communities from plants in different locations in the United States.</title>
        <authorList>
            <person name="Frank C."/>
        </authorList>
    </citation>
    <scope>NUCLEOTIDE SEQUENCE [LARGE SCALE GENOMIC DNA]</scope>
    <source>
        <strain evidence="16 17">WP4_2_2</strain>
    </source>
</reference>
<dbReference type="PROSITE" id="PS50109">
    <property type="entry name" value="HIS_KIN"/>
    <property type="match status" value="1"/>
</dbReference>
<evidence type="ECO:0000256" key="4">
    <source>
        <dbReference type="ARBA" id="ARBA00022553"/>
    </source>
</evidence>
<evidence type="ECO:0000256" key="7">
    <source>
        <dbReference type="ARBA" id="ARBA00022741"/>
    </source>
</evidence>
<keyword evidence="6 13" id="KW-0812">Transmembrane</keyword>
<protein>
    <recommendedName>
        <fullName evidence="3">histidine kinase</fullName>
        <ecNumber evidence="3">2.7.13.3</ecNumber>
    </recommendedName>
</protein>
<dbReference type="InterPro" id="IPR003660">
    <property type="entry name" value="HAMP_dom"/>
</dbReference>
<dbReference type="RefSeq" id="WP_183732503.1">
    <property type="nucleotide sequence ID" value="NZ_JACHBW010000031.1"/>
</dbReference>
<dbReference type="EC" id="2.7.13.3" evidence="3"/>
<dbReference type="Gene3D" id="1.10.287.130">
    <property type="match status" value="1"/>
</dbReference>
<evidence type="ECO:0000256" key="11">
    <source>
        <dbReference type="ARBA" id="ARBA00023012"/>
    </source>
</evidence>
<dbReference type="SUPFAM" id="SSF55874">
    <property type="entry name" value="ATPase domain of HSP90 chaperone/DNA topoisomerase II/histidine kinase"/>
    <property type="match status" value="1"/>
</dbReference>
<accession>A0A7W9WX22</accession>
<dbReference type="InterPro" id="IPR003661">
    <property type="entry name" value="HisK_dim/P_dom"/>
</dbReference>
<evidence type="ECO:0000313" key="16">
    <source>
        <dbReference type="EMBL" id="MBB6106753.1"/>
    </source>
</evidence>
<evidence type="ECO:0000313" key="17">
    <source>
        <dbReference type="Proteomes" id="UP000571554"/>
    </source>
</evidence>
<feature type="domain" description="HAMP" evidence="15">
    <location>
        <begin position="189"/>
        <end position="241"/>
    </location>
</feature>
<proteinExistence type="predicted"/>
<dbReference type="PANTHER" id="PTHR45436">
    <property type="entry name" value="SENSOR HISTIDINE KINASE YKOH"/>
    <property type="match status" value="1"/>
</dbReference>
<dbReference type="SMART" id="SM00388">
    <property type="entry name" value="HisKA"/>
    <property type="match status" value="1"/>
</dbReference>
<dbReference type="EMBL" id="JACHBW010000031">
    <property type="protein sequence ID" value="MBB6106753.1"/>
    <property type="molecule type" value="Genomic_DNA"/>
</dbReference>
<feature type="domain" description="Histidine kinase" evidence="14">
    <location>
        <begin position="249"/>
        <end position="461"/>
    </location>
</feature>
<feature type="transmembrane region" description="Helical" evidence="13">
    <location>
        <begin position="169"/>
        <end position="188"/>
    </location>
</feature>
<dbReference type="GO" id="GO:0000155">
    <property type="term" value="F:phosphorelay sensor kinase activity"/>
    <property type="evidence" value="ECO:0007669"/>
    <property type="project" value="InterPro"/>
</dbReference>
<dbReference type="InterPro" id="IPR036890">
    <property type="entry name" value="HATPase_C_sf"/>
</dbReference>
<sequence length="484" mass="52987">MTAHSIRRRLSFFVLLCVSAVWGLAVFGSFRYASREVQEWEDARLVEYAMFIARLDAADIEQFASLPINAQIELSWPGRQKSPRSDSDRLPRDIHFALTDASHRIVSNLPVAPSTFAAMRDNDGPGTVNVGGTPWRLYQFRDPKSGRNVQVMELSNTRSDLATEAAIRIVWPLLLALPALAVMLWYVIGRSLTPLGVLSATIRARNEHSLTPLNIASIPAEVETLVGAINRLLSQLRQSIVRERAFTSDAAHELKTPLAAIKVQAQVALTTSDPALQRLAMQRVVQGVDRSARLAEQLLLLARLDEQEHIPARILNTHDLIDEAVMRHAQRASDKGIALQGKPHSRHAIQADPVLIGILLENLVDNAIKYGHPDGRVEVITIDQGHTQCLAVLDDGTGVAQTDIARLTDRFYRGTGVQSPGSGLGLSIVERIVRYFNGTLRFGTGLDGRGLGVFVAFPAVQGPQEIEVSGQAKRTNTPSSATLS</sequence>
<comment type="subcellular location">
    <subcellularLocation>
        <location evidence="2">Membrane</location>
        <topology evidence="2">Multi-pass membrane protein</topology>
    </subcellularLocation>
</comment>
<comment type="catalytic activity">
    <reaction evidence="1">
        <text>ATP + protein L-histidine = ADP + protein N-phospho-L-histidine.</text>
        <dbReference type="EC" id="2.7.13.3"/>
    </reaction>
</comment>
<dbReference type="InterPro" id="IPR005467">
    <property type="entry name" value="His_kinase_dom"/>
</dbReference>
<keyword evidence="11" id="KW-0902">Two-component regulatory system</keyword>
<dbReference type="PRINTS" id="PR00344">
    <property type="entry name" value="BCTRLSENSOR"/>
</dbReference>
<dbReference type="Pfam" id="PF00512">
    <property type="entry name" value="HisKA"/>
    <property type="match status" value="1"/>
</dbReference>
<dbReference type="InterPro" id="IPR004358">
    <property type="entry name" value="Sig_transdc_His_kin-like_C"/>
</dbReference>
<keyword evidence="4" id="KW-0597">Phosphoprotein</keyword>
<dbReference type="PANTHER" id="PTHR45436:SF14">
    <property type="entry name" value="SENSOR PROTEIN QSEC"/>
    <property type="match status" value="1"/>
</dbReference>
<keyword evidence="17" id="KW-1185">Reference proteome</keyword>
<evidence type="ECO:0000256" key="3">
    <source>
        <dbReference type="ARBA" id="ARBA00012438"/>
    </source>
</evidence>
<dbReference type="InterPro" id="IPR036097">
    <property type="entry name" value="HisK_dim/P_sf"/>
</dbReference>
<evidence type="ECO:0000256" key="10">
    <source>
        <dbReference type="ARBA" id="ARBA00022989"/>
    </source>
</evidence>
<keyword evidence="5 16" id="KW-0808">Transferase</keyword>
<organism evidence="16 17">
    <name type="scientific">Paraburkholderia bannensis</name>
    <dbReference type="NCBI Taxonomy" id="765414"/>
    <lineage>
        <taxon>Bacteria</taxon>
        <taxon>Pseudomonadati</taxon>
        <taxon>Pseudomonadota</taxon>
        <taxon>Betaproteobacteria</taxon>
        <taxon>Burkholderiales</taxon>
        <taxon>Burkholderiaceae</taxon>
        <taxon>Paraburkholderia</taxon>
    </lineage>
</organism>
<keyword evidence="12 13" id="KW-0472">Membrane</keyword>
<keyword evidence="9" id="KW-0067">ATP-binding</keyword>
<keyword evidence="8 16" id="KW-0418">Kinase</keyword>
<evidence type="ECO:0000259" key="15">
    <source>
        <dbReference type="PROSITE" id="PS50885"/>
    </source>
</evidence>
<dbReference type="GO" id="GO:0005886">
    <property type="term" value="C:plasma membrane"/>
    <property type="evidence" value="ECO:0007669"/>
    <property type="project" value="TreeGrafter"/>
</dbReference>
<dbReference type="InterPro" id="IPR050428">
    <property type="entry name" value="TCS_sensor_his_kinase"/>
</dbReference>
<dbReference type="CDD" id="cd00075">
    <property type="entry name" value="HATPase"/>
    <property type="match status" value="1"/>
</dbReference>
<dbReference type="AlphaFoldDB" id="A0A7W9WX22"/>
<dbReference type="SMART" id="SM00387">
    <property type="entry name" value="HATPase_c"/>
    <property type="match status" value="1"/>
</dbReference>
<comment type="caution">
    <text evidence="16">The sequence shown here is derived from an EMBL/GenBank/DDBJ whole genome shotgun (WGS) entry which is preliminary data.</text>
</comment>
<evidence type="ECO:0000256" key="9">
    <source>
        <dbReference type="ARBA" id="ARBA00022840"/>
    </source>
</evidence>
<dbReference type="Proteomes" id="UP000571554">
    <property type="component" value="Unassembled WGS sequence"/>
</dbReference>
<evidence type="ECO:0000256" key="13">
    <source>
        <dbReference type="SAM" id="Phobius"/>
    </source>
</evidence>
<dbReference type="SUPFAM" id="SSF47384">
    <property type="entry name" value="Homodimeric domain of signal transducing histidine kinase"/>
    <property type="match status" value="1"/>
</dbReference>
<keyword evidence="10 13" id="KW-1133">Transmembrane helix</keyword>
<dbReference type="Gene3D" id="3.30.565.10">
    <property type="entry name" value="Histidine kinase-like ATPase, C-terminal domain"/>
    <property type="match status" value="1"/>
</dbReference>
<evidence type="ECO:0000259" key="14">
    <source>
        <dbReference type="PROSITE" id="PS50109"/>
    </source>
</evidence>
<dbReference type="PROSITE" id="PS50885">
    <property type="entry name" value="HAMP"/>
    <property type="match status" value="1"/>
</dbReference>
<dbReference type="InterPro" id="IPR003594">
    <property type="entry name" value="HATPase_dom"/>
</dbReference>
<dbReference type="Pfam" id="PF02518">
    <property type="entry name" value="HATPase_c"/>
    <property type="match status" value="1"/>
</dbReference>
<gene>
    <name evidence="16" type="ORF">F4827_006629</name>
</gene>
<evidence type="ECO:0000256" key="1">
    <source>
        <dbReference type="ARBA" id="ARBA00000085"/>
    </source>
</evidence>
<evidence type="ECO:0000256" key="5">
    <source>
        <dbReference type="ARBA" id="ARBA00022679"/>
    </source>
</evidence>
<dbReference type="GO" id="GO:0005524">
    <property type="term" value="F:ATP binding"/>
    <property type="evidence" value="ECO:0007669"/>
    <property type="project" value="UniProtKB-KW"/>
</dbReference>
<evidence type="ECO:0000256" key="2">
    <source>
        <dbReference type="ARBA" id="ARBA00004141"/>
    </source>
</evidence>
<evidence type="ECO:0000256" key="6">
    <source>
        <dbReference type="ARBA" id="ARBA00022692"/>
    </source>
</evidence>
<evidence type="ECO:0000256" key="8">
    <source>
        <dbReference type="ARBA" id="ARBA00022777"/>
    </source>
</evidence>
<name>A0A7W9WX22_9BURK</name>
<evidence type="ECO:0000256" key="12">
    <source>
        <dbReference type="ARBA" id="ARBA00023136"/>
    </source>
</evidence>